<dbReference type="PROSITE" id="PS51819">
    <property type="entry name" value="VOC"/>
    <property type="match status" value="1"/>
</dbReference>
<organism evidence="2 3">
    <name type="scientific">Isoptericola peretonis</name>
    <dbReference type="NCBI Taxonomy" id="2918523"/>
    <lineage>
        <taxon>Bacteria</taxon>
        <taxon>Bacillati</taxon>
        <taxon>Actinomycetota</taxon>
        <taxon>Actinomycetes</taxon>
        <taxon>Micrococcales</taxon>
        <taxon>Promicromonosporaceae</taxon>
        <taxon>Isoptericola</taxon>
    </lineage>
</organism>
<accession>A0ABT0J0L8</accession>
<feature type="domain" description="VOC" evidence="1">
    <location>
        <begin position="4"/>
        <end position="127"/>
    </location>
</feature>
<reference evidence="2 3" key="1">
    <citation type="submission" date="2022-02" db="EMBL/GenBank/DDBJ databases">
        <title>The car tank lid bacteriome: a reservoir of bacteria with potential in bioremediation of fuel.</title>
        <authorList>
            <person name="Vidal-Verdu A."/>
            <person name="Gomez-Martinez D."/>
            <person name="Latorre-Perez A."/>
            <person name="Pereto J."/>
            <person name="Porcar M."/>
        </authorList>
    </citation>
    <scope>NUCLEOTIDE SEQUENCE [LARGE SCALE GENOMIC DNA]</scope>
    <source>
        <strain evidence="2 3">4D.3</strain>
    </source>
</reference>
<dbReference type="InterPro" id="IPR037523">
    <property type="entry name" value="VOC_core"/>
</dbReference>
<dbReference type="RefSeq" id="WP_416342902.1">
    <property type="nucleotide sequence ID" value="NZ_JALQCY010000002.1"/>
</dbReference>
<dbReference type="Proteomes" id="UP001651050">
    <property type="component" value="Unassembled WGS sequence"/>
</dbReference>
<evidence type="ECO:0000313" key="2">
    <source>
        <dbReference type="EMBL" id="MCK9793031.1"/>
    </source>
</evidence>
<dbReference type="InterPro" id="IPR004360">
    <property type="entry name" value="Glyas_Fos-R_dOase_dom"/>
</dbReference>
<dbReference type="PANTHER" id="PTHR36503:SF1">
    <property type="entry name" value="BLR2520 PROTEIN"/>
    <property type="match status" value="1"/>
</dbReference>
<name>A0ABT0J0L8_9MICO</name>
<evidence type="ECO:0000313" key="3">
    <source>
        <dbReference type="Proteomes" id="UP001651050"/>
    </source>
</evidence>
<dbReference type="SUPFAM" id="SSF54593">
    <property type="entry name" value="Glyoxalase/Bleomycin resistance protein/Dihydroxybiphenyl dioxygenase"/>
    <property type="match status" value="1"/>
</dbReference>
<comment type="caution">
    <text evidence="2">The sequence shown here is derived from an EMBL/GenBank/DDBJ whole genome shotgun (WGS) entry which is preliminary data.</text>
</comment>
<sequence length="137" mass="14836">MDQRLSLVTLVVADLSATRRFYVDGLRWEPLMEAPGEVLMFQVGPHLVLSLWDEVHATEEIGPVARGGTAPLTLAHNLAAPAEVDAVLEDARRAGAPTVRDGVHREWGGYSGYFTDPDGFLWEVAHAPGPLGELVVP</sequence>
<dbReference type="EMBL" id="JALQCY010000002">
    <property type="protein sequence ID" value="MCK9793031.1"/>
    <property type="molecule type" value="Genomic_DNA"/>
</dbReference>
<gene>
    <name evidence="2" type="ORF">M1843_04635</name>
</gene>
<evidence type="ECO:0000259" key="1">
    <source>
        <dbReference type="PROSITE" id="PS51819"/>
    </source>
</evidence>
<protein>
    <submittedName>
        <fullName evidence="2">VOC family protein</fullName>
    </submittedName>
</protein>
<dbReference type="Pfam" id="PF00903">
    <property type="entry name" value="Glyoxalase"/>
    <property type="match status" value="1"/>
</dbReference>
<proteinExistence type="predicted"/>
<dbReference type="InterPro" id="IPR029068">
    <property type="entry name" value="Glyas_Bleomycin-R_OHBP_Dase"/>
</dbReference>
<dbReference type="Gene3D" id="3.10.180.10">
    <property type="entry name" value="2,3-Dihydroxybiphenyl 1,2-Dioxygenase, domain 1"/>
    <property type="match status" value="1"/>
</dbReference>
<dbReference type="PANTHER" id="PTHR36503">
    <property type="entry name" value="BLR2520 PROTEIN"/>
    <property type="match status" value="1"/>
</dbReference>
<keyword evidence="3" id="KW-1185">Reference proteome</keyword>